<organism evidence="10">
    <name type="scientific">Halalkalibacterium halodurans</name>
    <name type="common">Bacillus halodurans</name>
    <dbReference type="NCBI Taxonomy" id="86665"/>
    <lineage>
        <taxon>Bacteria</taxon>
        <taxon>Bacillati</taxon>
        <taxon>Bacillota</taxon>
        <taxon>Bacilli</taxon>
        <taxon>Bacillales</taxon>
        <taxon>Bacillaceae</taxon>
        <taxon>Halalkalibacterium (ex Joshi et al. 2022)</taxon>
    </lineage>
</organism>
<dbReference type="PANTHER" id="PTHR30572">
    <property type="entry name" value="MEMBRANE COMPONENT OF TRANSPORTER-RELATED"/>
    <property type="match status" value="1"/>
</dbReference>
<name>A0A0M0KFV0_ALKHA</name>
<feature type="domain" description="ABC3 transporter permease C-terminal" evidence="8">
    <location>
        <begin position="294"/>
        <end position="406"/>
    </location>
</feature>
<evidence type="ECO:0000256" key="7">
    <source>
        <dbReference type="SAM" id="Phobius"/>
    </source>
</evidence>
<dbReference type="InterPro" id="IPR025857">
    <property type="entry name" value="MacB_PCD"/>
</dbReference>
<dbReference type="InterPro" id="IPR003838">
    <property type="entry name" value="ABC3_permease_C"/>
</dbReference>
<dbReference type="EMBL" id="LILD01000001">
    <property type="protein sequence ID" value="KOO37689.1"/>
    <property type="molecule type" value="Genomic_DNA"/>
</dbReference>
<keyword evidence="5 7" id="KW-0472">Membrane</keyword>
<keyword evidence="3 7" id="KW-0812">Transmembrane</keyword>
<evidence type="ECO:0000256" key="1">
    <source>
        <dbReference type="ARBA" id="ARBA00004651"/>
    </source>
</evidence>
<evidence type="ECO:0000256" key="4">
    <source>
        <dbReference type="ARBA" id="ARBA00022989"/>
    </source>
</evidence>
<keyword evidence="4 7" id="KW-1133">Transmembrane helix</keyword>
<feature type="transmembrane region" description="Helical" evidence="7">
    <location>
        <begin position="368"/>
        <end position="396"/>
    </location>
</feature>
<evidence type="ECO:0000256" key="6">
    <source>
        <dbReference type="ARBA" id="ARBA00038076"/>
    </source>
</evidence>
<accession>A0A0M0KFV0</accession>
<dbReference type="PATRIC" id="fig|136160.3.peg.526"/>
<dbReference type="GO" id="GO:0022857">
    <property type="term" value="F:transmembrane transporter activity"/>
    <property type="evidence" value="ECO:0007669"/>
    <property type="project" value="TreeGrafter"/>
</dbReference>
<feature type="domain" description="MacB-like periplasmic core" evidence="9">
    <location>
        <begin position="19"/>
        <end position="247"/>
    </location>
</feature>
<comment type="caution">
    <text evidence="10">The sequence shown here is derived from an EMBL/GenBank/DDBJ whole genome shotgun (WGS) entry which is preliminary data.</text>
</comment>
<dbReference type="Pfam" id="PF02687">
    <property type="entry name" value="FtsX"/>
    <property type="match status" value="1"/>
</dbReference>
<feature type="transmembrane region" description="Helical" evidence="7">
    <location>
        <begin position="21"/>
        <end position="40"/>
    </location>
</feature>
<proteinExistence type="inferred from homology"/>
<dbReference type="InterPro" id="IPR050250">
    <property type="entry name" value="Macrolide_Exporter_MacB"/>
</dbReference>
<evidence type="ECO:0000256" key="2">
    <source>
        <dbReference type="ARBA" id="ARBA00022475"/>
    </source>
</evidence>
<comment type="subcellular location">
    <subcellularLocation>
        <location evidence="1">Cell membrane</location>
        <topology evidence="1">Multi-pass membrane protein</topology>
    </subcellularLocation>
</comment>
<dbReference type="GeneID" id="87599212"/>
<feature type="transmembrane region" description="Helical" evidence="7">
    <location>
        <begin position="286"/>
        <end position="312"/>
    </location>
</feature>
<protein>
    <submittedName>
        <fullName evidence="10">Peptide ABC transporter permease</fullName>
    </submittedName>
</protein>
<dbReference type="RefSeq" id="WP_053430226.1">
    <property type="nucleotide sequence ID" value="NZ_CP040441.1"/>
</dbReference>
<evidence type="ECO:0000313" key="10">
    <source>
        <dbReference type="EMBL" id="KOO37689.1"/>
    </source>
</evidence>
<dbReference type="Pfam" id="PF12704">
    <property type="entry name" value="MacB_PCD"/>
    <property type="match status" value="1"/>
</dbReference>
<evidence type="ECO:0000259" key="8">
    <source>
        <dbReference type="Pfam" id="PF02687"/>
    </source>
</evidence>
<dbReference type="GO" id="GO:0005886">
    <property type="term" value="C:plasma membrane"/>
    <property type="evidence" value="ECO:0007669"/>
    <property type="project" value="UniProtKB-SubCell"/>
</dbReference>
<evidence type="ECO:0000256" key="3">
    <source>
        <dbReference type="ARBA" id="ARBA00022692"/>
    </source>
</evidence>
<evidence type="ECO:0000259" key="9">
    <source>
        <dbReference type="Pfam" id="PF12704"/>
    </source>
</evidence>
<gene>
    <name evidence="10" type="ORF">AMD02_01630</name>
</gene>
<dbReference type="PANTHER" id="PTHR30572:SF4">
    <property type="entry name" value="ABC TRANSPORTER PERMEASE YTRF"/>
    <property type="match status" value="1"/>
</dbReference>
<comment type="similarity">
    <text evidence="6">Belongs to the ABC-4 integral membrane protein family.</text>
</comment>
<dbReference type="AlphaFoldDB" id="A0A0M0KFV0"/>
<feature type="transmembrane region" description="Helical" evidence="7">
    <location>
        <begin position="333"/>
        <end position="356"/>
    </location>
</feature>
<reference evidence="10" key="1">
    <citation type="submission" date="2015-08" db="EMBL/GenBank/DDBJ databases">
        <title>Complete DNA Sequence of Pseudomonas syringae pv. actinidiae, the Causal Agent of Kiwifruit Canker Disease.</title>
        <authorList>
            <person name="Rikkerink E.H.A."/>
            <person name="Fineran P.C."/>
        </authorList>
    </citation>
    <scope>NUCLEOTIDE SEQUENCE</scope>
    <source>
        <strain evidence="10">DSM 13666</strain>
    </source>
</reference>
<evidence type="ECO:0000256" key="5">
    <source>
        <dbReference type="ARBA" id="ARBA00023136"/>
    </source>
</evidence>
<sequence>MFEHIRISFQSIFAHKLRSALTMLGVIIGIAAIIAIVSIIEGQSEALKSSMIGLGNNTINVVYESTDMIRGRGEDHYYYETTSYMAAPPIEEETVEAIRSYPMVNQISLYHESWNTQAYHMTNSSYPQMFGVDETFLELFPIYMVEGRTFRPGEFDSKNQIILISEGARDELFPNGDAVNQLVDLSGIPFRVVGVFSERTEVDWLYGGWSQPKIYVPKGVWPLLEGFDSPTQIAVQATSSDHIQEAGELAAIHLNSDLSPYEMEAAQYTVADMEAIAEEMAEFNRAFALLLGGIASISLLVGGIGVMNIMLVSVTERTREIGIKKALGAKRHVILLQFLTEAVVLTSLGGALGILLGLGGAKVISSFIGMPFIISLPAVIGGLLFSMIVGIIFGFLPSFKASNLQPVDALRYE</sequence>
<keyword evidence="2" id="KW-1003">Cell membrane</keyword>